<accession>A0A138A833</accession>
<sequence length="317" mass="34145">MTAKGDGAVVRAAGGVLWRHGPDGAEVAVVHRPRYDDWSLPKGHVEPDENAVVGGLREVVEETGFSARFVRRIGQVSYDVPRRGRHGPGGATARKRVSYWSALAGSGVFAPNEETDELRWLPVEAGTALLTYPMDKRILRAFGKQPESTATMLIVRHAKAGRKQGYQGDDLARPLDRNGRAQAEALVDLLGAFGPGRLLSAPPVRCTQTLEPLAAETGLPLVLEPTMSETAYARDPAAAHRRIREIARTGEESGTVPVVCSQGGVIPELTAWWAGADDVRLPPARNRKASVWVLTTSGGRLLTMDHVDSPLPLHANT</sequence>
<dbReference type="Pfam" id="PF00293">
    <property type="entry name" value="NUDIX"/>
    <property type="match status" value="1"/>
</dbReference>
<dbReference type="EMBL" id="LSRF01000056">
    <property type="protein sequence ID" value="KXP06595.1"/>
    <property type="molecule type" value="Genomic_DNA"/>
</dbReference>
<dbReference type="SUPFAM" id="SSF53254">
    <property type="entry name" value="Phosphoglycerate mutase-like"/>
    <property type="match status" value="1"/>
</dbReference>
<dbReference type="STRING" id="239498.AXK60_10995"/>
<dbReference type="Proteomes" id="UP000070258">
    <property type="component" value="Unassembled WGS sequence"/>
</dbReference>
<dbReference type="PANTHER" id="PTHR21340">
    <property type="entry name" value="DIADENOSINE 5,5-P1,P4-TETRAPHOSPHATE PYROPHOSPHOHYDROLASE MUTT"/>
    <property type="match status" value="1"/>
</dbReference>
<evidence type="ECO:0000256" key="1">
    <source>
        <dbReference type="ARBA" id="ARBA00022801"/>
    </source>
</evidence>
<dbReference type="InterPro" id="IPR000086">
    <property type="entry name" value="NUDIX_hydrolase_dom"/>
</dbReference>
<evidence type="ECO:0000313" key="6">
    <source>
        <dbReference type="Proteomes" id="UP000070409"/>
    </source>
</evidence>
<keyword evidence="6" id="KW-1185">Reference proteome</keyword>
<dbReference type="GO" id="GO:0006754">
    <property type="term" value="P:ATP biosynthetic process"/>
    <property type="evidence" value="ECO:0007669"/>
    <property type="project" value="TreeGrafter"/>
</dbReference>
<dbReference type="Proteomes" id="UP000070409">
    <property type="component" value="Unassembled WGS sequence"/>
</dbReference>
<evidence type="ECO:0000259" key="2">
    <source>
        <dbReference type="PROSITE" id="PS51462"/>
    </source>
</evidence>
<reference evidence="5" key="2">
    <citation type="submission" date="2016-02" db="EMBL/GenBank/DDBJ databases">
        <authorList>
            <person name="Wen L."/>
            <person name="He K."/>
            <person name="Yang H."/>
        </authorList>
    </citation>
    <scope>NUCLEOTIDE SEQUENCE [LARGE SCALE GENOMIC DNA]</scope>
    <source>
        <strain evidence="5">JCM 15929</strain>
    </source>
</reference>
<dbReference type="Gene3D" id="3.40.50.1240">
    <property type="entry name" value="Phosphoglycerate mutase-like"/>
    <property type="match status" value="1"/>
</dbReference>
<gene>
    <name evidence="4" type="ORF">AXK60_10995</name>
    <name evidence="3" type="ORF">AXK61_14885</name>
</gene>
<reference evidence="4" key="1">
    <citation type="submission" date="2016-02" db="EMBL/GenBank/DDBJ databases">
        <authorList>
            <person name="Teng J.L."/>
            <person name="Yang Y."/>
            <person name="Huang Y."/>
            <person name="Guo F."/>
            <person name="Wei W."/>
            <person name="Chen J.H."/>
            <person name="Wong S.Y."/>
            <person name="Lau S.K."/>
            <person name="Woo P.C."/>
        </authorList>
    </citation>
    <scope>NUCLEOTIDE SEQUENCE</scope>
    <source>
        <strain evidence="4">JCM 15929</strain>
    </source>
</reference>
<dbReference type="AlphaFoldDB" id="A0A138A833"/>
<organism evidence="4 5">
    <name type="scientific">Tsukamurella pseudospumae</name>
    <dbReference type="NCBI Taxonomy" id="239498"/>
    <lineage>
        <taxon>Bacteria</taxon>
        <taxon>Bacillati</taxon>
        <taxon>Actinomycetota</taxon>
        <taxon>Actinomycetes</taxon>
        <taxon>Mycobacteriales</taxon>
        <taxon>Tsukamurellaceae</taxon>
        <taxon>Tsukamurella</taxon>
    </lineage>
</organism>
<evidence type="ECO:0000313" key="3">
    <source>
        <dbReference type="EMBL" id="KXP00585.1"/>
    </source>
</evidence>
<dbReference type="CDD" id="cd07067">
    <property type="entry name" value="HP_PGM_like"/>
    <property type="match status" value="1"/>
</dbReference>
<name>A0A138A833_9ACTN</name>
<dbReference type="InterPro" id="IPR029033">
    <property type="entry name" value="His_PPase_superfam"/>
</dbReference>
<dbReference type="SUPFAM" id="SSF55811">
    <property type="entry name" value="Nudix"/>
    <property type="match status" value="1"/>
</dbReference>
<comment type="caution">
    <text evidence="4">The sequence shown here is derived from an EMBL/GenBank/DDBJ whole genome shotgun (WGS) entry which is preliminary data.</text>
</comment>
<evidence type="ECO:0000313" key="4">
    <source>
        <dbReference type="EMBL" id="KXP06595.1"/>
    </source>
</evidence>
<dbReference type="GO" id="GO:0006167">
    <property type="term" value="P:AMP biosynthetic process"/>
    <property type="evidence" value="ECO:0007669"/>
    <property type="project" value="TreeGrafter"/>
</dbReference>
<dbReference type="InterPro" id="IPR015797">
    <property type="entry name" value="NUDIX_hydrolase-like_dom_sf"/>
</dbReference>
<dbReference type="SMART" id="SM00855">
    <property type="entry name" value="PGAM"/>
    <property type="match status" value="1"/>
</dbReference>
<dbReference type="OrthoDB" id="4287477at2"/>
<proteinExistence type="predicted"/>
<dbReference type="InterPro" id="IPR013078">
    <property type="entry name" value="His_Pase_superF_clade-1"/>
</dbReference>
<protein>
    <submittedName>
        <fullName evidence="4">NUDIX hydrolase</fullName>
    </submittedName>
</protein>
<dbReference type="CDD" id="cd03673">
    <property type="entry name" value="NUDIX_Ap6A_hydrolase"/>
    <property type="match status" value="1"/>
</dbReference>
<dbReference type="RefSeq" id="WP_068572333.1">
    <property type="nucleotide sequence ID" value="NZ_LSRE01000006.1"/>
</dbReference>
<reference evidence="3 6" key="3">
    <citation type="submission" date="2016-02" db="EMBL/GenBank/DDBJ databases">
        <authorList>
            <person name="Teng J.L."/>
            <person name="Tang Y."/>
            <person name="Huang Y."/>
            <person name="Guo F."/>
            <person name="Wei W."/>
            <person name="Chen J.H."/>
            <person name="Wong S.Y."/>
            <person name="Lau S.K."/>
            <person name="Woo P.C."/>
        </authorList>
    </citation>
    <scope>NUCLEOTIDE SEQUENCE [LARGE SCALE GENOMIC DNA]</scope>
    <source>
        <strain evidence="3 6">JCM 13375</strain>
    </source>
</reference>
<dbReference type="Gene3D" id="3.90.79.10">
    <property type="entry name" value="Nucleoside Triphosphate Pyrophosphohydrolase"/>
    <property type="match status" value="1"/>
</dbReference>
<keyword evidence="1 4" id="KW-0378">Hydrolase</keyword>
<dbReference type="GO" id="GO:0004081">
    <property type="term" value="F:bis(5'-nucleosyl)-tetraphosphatase (asymmetrical) activity"/>
    <property type="evidence" value="ECO:0007669"/>
    <property type="project" value="TreeGrafter"/>
</dbReference>
<evidence type="ECO:0000313" key="5">
    <source>
        <dbReference type="Proteomes" id="UP000070258"/>
    </source>
</evidence>
<dbReference type="PROSITE" id="PS51462">
    <property type="entry name" value="NUDIX"/>
    <property type="match status" value="1"/>
</dbReference>
<dbReference type="PANTHER" id="PTHR21340:SF0">
    <property type="entry name" value="BIS(5'-NUCLEOSYL)-TETRAPHOSPHATASE [ASYMMETRICAL]"/>
    <property type="match status" value="1"/>
</dbReference>
<feature type="domain" description="Nudix hydrolase" evidence="2">
    <location>
        <begin position="8"/>
        <end position="144"/>
    </location>
</feature>
<dbReference type="Pfam" id="PF00300">
    <property type="entry name" value="His_Phos_1"/>
    <property type="match status" value="1"/>
</dbReference>
<dbReference type="EMBL" id="LSRE01000006">
    <property type="protein sequence ID" value="KXP00585.1"/>
    <property type="molecule type" value="Genomic_DNA"/>
</dbReference>
<dbReference type="InterPro" id="IPR051325">
    <property type="entry name" value="Nudix_hydrolase_domain"/>
</dbReference>